<reference evidence="3 4" key="1">
    <citation type="submission" date="2024-09" db="EMBL/GenBank/DDBJ databases">
        <authorList>
            <person name="D'Angelo T."/>
        </authorList>
    </citation>
    <scope>NUCLEOTIDE SEQUENCE [LARGE SCALE GENOMIC DNA]</scope>
    <source>
        <strain evidence="3">SAG AM-320-E07</strain>
    </source>
</reference>
<feature type="transmembrane region" description="Helical" evidence="1">
    <location>
        <begin position="77"/>
        <end position="96"/>
    </location>
</feature>
<dbReference type="InterPro" id="IPR056087">
    <property type="entry name" value="DUF7670"/>
</dbReference>
<name>A0ABV6YI97_UNCEI</name>
<comment type="caution">
    <text evidence="3">The sequence shown here is derived from an EMBL/GenBank/DDBJ whole genome shotgun (WGS) entry which is preliminary data.</text>
</comment>
<evidence type="ECO:0000313" key="4">
    <source>
        <dbReference type="Proteomes" id="UP001593833"/>
    </source>
</evidence>
<feature type="transmembrane region" description="Helical" evidence="1">
    <location>
        <begin position="21"/>
        <end position="38"/>
    </location>
</feature>
<dbReference type="Proteomes" id="UP001593833">
    <property type="component" value="Unassembled WGS sequence"/>
</dbReference>
<organism evidence="3 4">
    <name type="scientific">Eiseniibacteriota bacterium</name>
    <dbReference type="NCBI Taxonomy" id="2212470"/>
    <lineage>
        <taxon>Bacteria</taxon>
        <taxon>Candidatus Eiseniibacteriota</taxon>
    </lineage>
</organism>
<keyword evidence="1" id="KW-1133">Transmembrane helix</keyword>
<dbReference type="EMBL" id="JBHPKH010000003">
    <property type="protein sequence ID" value="MFC1572062.1"/>
    <property type="molecule type" value="Genomic_DNA"/>
</dbReference>
<accession>A0ABV6YI97</accession>
<gene>
    <name evidence="3" type="ORF">ACFL6M_00530</name>
</gene>
<evidence type="ECO:0000259" key="2">
    <source>
        <dbReference type="Pfam" id="PF24709"/>
    </source>
</evidence>
<feature type="transmembrane region" description="Helical" evidence="1">
    <location>
        <begin position="102"/>
        <end position="120"/>
    </location>
</feature>
<evidence type="ECO:0000256" key="1">
    <source>
        <dbReference type="SAM" id="Phobius"/>
    </source>
</evidence>
<proteinExistence type="predicted"/>
<protein>
    <recommendedName>
        <fullName evidence="2">DUF7670 domain-containing protein</fullName>
    </recommendedName>
</protein>
<keyword evidence="1" id="KW-0812">Transmembrane</keyword>
<sequence length="133" mass="14191">MTETKPASGSPLRSLKWIARILGTLFVLFVLFALPYALNPDGPDGPPPNAWPSSWGLMALFPFGVAAGFIVGWFRPLMGGVLALVCLAAGVVLPQIPLRPGVQAVVLAAIAVLFVFYGVLDGNRRREDSCVEQ</sequence>
<evidence type="ECO:0000313" key="3">
    <source>
        <dbReference type="EMBL" id="MFC1572062.1"/>
    </source>
</evidence>
<keyword evidence="4" id="KW-1185">Reference proteome</keyword>
<dbReference type="Pfam" id="PF24709">
    <property type="entry name" value="DUF7670"/>
    <property type="match status" value="1"/>
</dbReference>
<feature type="domain" description="DUF7670" evidence="2">
    <location>
        <begin position="15"/>
        <end position="121"/>
    </location>
</feature>
<keyword evidence="1" id="KW-0472">Membrane</keyword>
<feature type="transmembrane region" description="Helical" evidence="1">
    <location>
        <begin position="50"/>
        <end position="70"/>
    </location>
</feature>